<evidence type="ECO:0008006" key="3">
    <source>
        <dbReference type="Google" id="ProtNLM"/>
    </source>
</evidence>
<evidence type="ECO:0000313" key="1">
    <source>
        <dbReference type="EMBL" id="KAK0748520.1"/>
    </source>
</evidence>
<dbReference type="InterPro" id="IPR036465">
    <property type="entry name" value="vWFA_dom_sf"/>
</dbReference>
<proteinExistence type="predicted"/>
<dbReference type="PANTHER" id="PTHR34706">
    <property type="entry name" value="SLR1338 PROTEIN"/>
    <property type="match status" value="1"/>
</dbReference>
<dbReference type="EMBL" id="JAUKTV010000001">
    <property type="protein sequence ID" value="KAK0748520.1"/>
    <property type="molecule type" value="Genomic_DNA"/>
</dbReference>
<accession>A0AA40EZP4</accession>
<keyword evidence="2" id="KW-1185">Reference proteome</keyword>
<dbReference type="AlphaFoldDB" id="A0AA40EZP4"/>
<organism evidence="1 2">
    <name type="scientific">Apiosordaria backusii</name>
    <dbReference type="NCBI Taxonomy" id="314023"/>
    <lineage>
        <taxon>Eukaryota</taxon>
        <taxon>Fungi</taxon>
        <taxon>Dikarya</taxon>
        <taxon>Ascomycota</taxon>
        <taxon>Pezizomycotina</taxon>
        <taxon>Sordariomycetes</taxon>
        <taxon>Sordariomycetidae</taxon>
        <taxon>Sordariales</taxon>
        <taxon>Lasiosphaeriaceae</taxon>
        <taxon>Apiosordaria</taxon>
    </lineage>
</organism>
<name>A0AA40EZP4_9PEZI</name>
<dbReference type="SUPFAM" id="SSF53300">
    <property type="entry name" value="vWA-like"/>
    <property type="match status" value="1"/>
</dbReference>
<reference evidence="1" key="1">
    <citation type="submission" date="2023-06" db="EMBL/GenBank/DDBJ databases">
        <title>Genome-scale phylogeny and comparative genomics of the fungal order Sordariales.</title>
        <authorList>
            <consortium name="Lawrence Berkeley National Laboratory"/>
            <person name="Hensen N."/>
            <person name="Bonometti L."/>
            <person name="Westerberg I."/>
            <person name="Brannstrom I.O."/>
            <person name="Guillou S."/>
            <person name="Cros-Aarteil S."/>
            <person name="Calhoun S."/>
            <person name="Haridas S."/>
            <person name="Kuo A."/>
            <person name="Mondo S."/>
            <person name="Pangilinan J."/>
            <person name="Riley R."/>
            <person name="Labutti K."/>
            <person name="Andreopoulos B."/>
            <person name="Lipzen A."/>
            <person name="Chen C."/>
            <person name="Yanf M."/>
            <person name="Daum C."/>
            <person name="Ng V."/>
            <person name="Clum A."/>
            <person name="Steindorff A."/>
            <person name="Ohm R."/>
            <person name="Martin F."/>
            <person name="Silar P."/>
            <person name="Natvig D."/>
            <person name="Lalanne C."/>
            <person name="Gautier V."/>
            <person name="Ament-Velasquez S.L."/>
            <person name="Kruys A."/>
            <person name="Hutchinson M.I."/>
            <person name="Powell A.J."/>
            <person name="Barry K."/>
            <person name="Miller A.N."/>
            <person name="Grigoriev I.V."/>
            <person name="Debuchy R."/>
            <person name="Gladieux P."/>
            <person name="Thoren M.H."/>
            <person name="Johannesson H."/>
        </authorList>
    </citation>
    <scope>NUCLEOTIDE SEQUENCE</scope>
    <source>
        <strain evidence="1">CBS 540.89</strain>
    </source>
</reference>
<dbReference type="Proteomes" id="UP001172159">
    <property type="component" value="Unassembled WGS sequence"/>
</dbReference>
<comment type="caution">
    <text evidence="1">The sequence shown here is derived from an EMBL/GenBank/DDBJ whole genome shotgun (WGS) entry which is preliminary data.</text>
</comment>
<evidence type="ECO:0000313" key="2">
    <source>
        <dbReference type="Proteomes" id="UP001172159"/>
    </source>
</evidence>
<protein>
    <recommendedName>
        <fullName evidence="3">VWFA domain-containing protein</fullName>
    </recommendedName>
</protein>
<gene>
    <name evidence="1" type="ORF">B0T21DRAFT_407030</name>
</gene>
<sequence>MNMDPQDLVLPDSDIAFLIDDSNDMKGPQWTEAKDTLEAVFPICATHDSNGVDLYFLNAKNDQCRSTGFMENSTYRLEEILNLYLEIFEDHAKRDGPNNTGVRPLNLIVITCGKQNHNPEGPVIKNFSQRLVNAEAPEDQLRIRFWQVGDDALAAAHLKYLDNKLECPRDIVDAVAFDQRPKPSGGGTLTGKEILKALFGSGGAAV</sequence>
<dbReference type="PANTHER" id="PTHR34706:SF1">
    <property type="entry name" value="VWFA DOMAIN-CONTAINING PROTEIN"/>
    <property type="match status" value="1"/>
</dbReference>